<dbReference type="HAMAP" id="MF_04161">
    <property type="entry name" value="Sliding_clamp_T4"/>
    <property type="match status" value="1"/>
</dbReference>
<evidence type="ECO:0000313" key="3">
    <source>
        <dbReference type="EMBL" id="QBP06227.1"/>
    </source>
</evidence>
<dbReference type="GO" id="GO:0019083">
    <property type="term" value="P:viral transcription"/>
    <property type="evidence" value="ECO:0007669"/>
    <property type="project" value="UniProtKB-UniRule"/>
</dbReference>
<evidence type="ECO:0000313" key="4">
    <source>
        <dbReference type="Proteomes" id="UP000294655"/>
    </source>
</evidence>
<sequence>MLQNATIETLENFASINKGLVFKPGNRLRTVSILKNVFAVAEVPDTFDREFAIYDLNEFLAVLSLLNKPALDFKEEYVLITDGKSKIKYFYSSPAVVQAPPDKDIVLTDPELTLTLTKDDLTRISKASAALKLTVLSLSQGKVVAADPTASSKDGSNSLNIEVETSGESDNVRAIKIENMKMIPGDYSVSVFERAVEFKNKDREGLVYIVAVEQEKK</sequence>
<dbReference type="GO" id="GO:0039693">
    <property type="term" value="P:viral DNA genome replication"/>
    <property type="evidence" value="ECO:0007669"/>
    <property type="project" value="UniProtKB-UniRule"/>
</dbReference>
<dbReference type="Pfam" id="PF09116">
    <property type="entry name" value="gp45-slide_C"/>
    <property type="match status" value="1"/>
</dbReference>
<dbReference type="EMBL" id="MK580972">
    <property type="protein sequence ID" value="QBP06227.1"/>
    <property type="molecule type" value="Genomic_DNA"/>
</dbReference>
<evidence type="ECO:0000256" key="1">
    <source>
        <dbReference type="HAMAP-Rule" id="MF_04161"/>
    </source>
</evidence>
<comment type="function">
    <text evidence="1">Sliding clamp that encircles the genomic DNA and links the DNA polymerase to the template to control the processivity of DNA synthesis. Responsible for tethering the catalytic subunit of DNA polymerase to DNA during high-speed replication. Interaction with the sliding-clamp-loader opens the sliding clamp so that it can be loaded around the DNA template. During transcription, encircles the DNA and tethers host RNA polymerase (RNAP) to it.</text>
</comment>
<dbReference type="InterPro" id="IPR015200">
    <property type="entry name" value="Sliding_clamp_C"/>
</dbReference>
<accession>A0A482IED7</accession>
<comment type="similarity">
    <text evidence="1">Belongs to the Tevenvirinae sliding clamp family.</text>
</comment>
<dbReference type="GO" id="GO:0006260">
    <property type="term" value="P:DNA replication"/>
    <property type="evidence" value="ECO:0007669"/>
    <property type="project" value="UniProtKB-KW"/>
</dbReference>
<dbReference type="Gene3D" id="3.70.10.10">
    <property type="match status" value="1"/>
</dbReference>
<keyword evidence="1" id="KW-1194">Viral DNA replication</keyword>
<dbReference type="InterPro" id="IPR046938">
    <property type="entry name" value="DNA_clamp_sf"/>
</dbReference>
<feature type="domain" description="Sliding clamp C-terminal" evidence="2">
    <location>
        <begin position="116"/>
        <end position="213"/>
    </location>
</feature>
<dbReference type="GeneID" id="55614701"/>
<dbReference type="SUPFAM" id="SSF55979">
    <property type="entry name" value="DNA clamp"/>
    <property type="match status" value="2"/>
</dbReference>
<keyword evidence="1" id="KW-1195">Viral transcription</keyword>
<reference evidence="3 4" key="1">
    <citation type="submission" date="2019-02" db="EMBL/GenBank/DDBJ databases">
        <authorList>
            <person name="He Y."/>
            <person name="Shi H."/>
            <person name="Li J."/>
            <person name="Sun Y."/>
        </authorList>
    </citation>
    <scope>NUCLEOTIDE SEQUENCE [LARGE SCALE GENOMIC DNA]</scope>
</reference>
<evidence type="ECO:0000259" key="2">
    <source>
        <dbReference type="Pfam" id="PF09116"/>
    </source>
</evidence>
<name>A0A482IED7_9CAUD</name>
<dbReference type="InterPro" id="IPR046389">
    <property type="entry name" value="Sliding_clamp_T4"/>
</dbReference>
<organism evidence="3 4">
    <name type="scientific">Stenotrophomonas phage YB07</name>
    <dbReference type="NCBI Taxonomy" id="2555548"/>
    <lineage>
        <taxon>Viruses</taxon>
        <taxon>Duplodnaviria</taxon>
        <taxon>Heunggongvirae</taxon>
        <taxon>Uroviricota</taxon>
        <taxon>Caudoviricetes</taxon>
        <taxon>Menderavirus</taxon>
        <taxon>Menderavirus IMESM1</taxon>
    </lineage>
</organism>
<comment type="subunit">
    <text evidence="1">Homotrimer. Interacts with the viral DNA polymerase; this interaction constitutes the polymerase holoenzyme. Interacts with the sliding-clamp-loader; this interaction allows the sliding-clamp-loader to open the sliding clamp. Interacts with the viral DNA ligase. Part of the replicase complex that includes the DNA polymerase, the polymerase clamp, the clamp loader complex, the single-stranded DNA binding protein, the primase, the helicase and the helicase assembly factor. Interacts with the viral RNA polymerase (RNAP). Part of the transcription activation complex containing host RNAP, the viral RNA polymerase sigma-like factor, the late transcription coactivator, and the sliding clamp.</text>
</comment>
<proteinExistence type="inferred from homology"/>
<dbReference type="RefSeq" id="YP_009844377.1">
    <property type="nucleotide sequence ID" value="NC_048755.1"/>
</dbReference>
<dbReference type="GO" id="GO:0030337">
    <property type="term" value="F:DNA polymerase processivity factor activity"/>
    <property type="evidence" value="ECO:0007669"/>
    <property type="project" value="UniProtKB-UniRule"/>
</dbReference>
<dbReference type="KEGG" id="vg:55614701"/>
<keyword evidence="1" id="KW-0235">DNA replication</keyword>
<protein>
    <recommendedName>
        <fullName evidence="1">Sliding clamp</fullName>
    </recommendedName>
    <alternativeName>
        <fullName evidence="1">DNA polymerase accessory protein Gp45</fullName>
    </alternativeName>
    <alternativeName>
        <fullName evidence="1">DNA polymerase clamp</fullName>
    </alternativeName>
</protein>
<dbReference type="Proteomes" id="UP000294655">
    <property type="component" value="Segment"/>
</dbReference>